<dbReference type="InterPro" id="IPR000014">
    <property type="entry name" value="PAS"/>
</dbReference>
<protein>
    <recommendedName>
        <fullName evidence="2">histidine kinase</fullName>
        <ecNumber evidence="2">2.7.13.3</ecNumber>
    </recommendedName>
</protein>
<dbReference type="SUPFAM" id="SSF48452">
    <property type="entry name" value="TPR-like"/>
    <property type="match status" value="1"/>
</dbReference>
<dbReference type="RefSeq" id="WP_183993462.1">
    <property type="nucleotide sequence ID" value="NZ_BMHW01000008.1"/>
</dbReference>
<dbReference type="InterPro" id="IPR003018">
    <property type="entry name" value="GAF"/>
</dbReference>
<evidence type="ECO:0000256" key="5">
    <source>
        <dbReference type="ARBA" id="ARBA00022777"/>
    </source>
</evidence>
<dbReference type="PROSITE" id="PS50113">
    <property type="entry name" value="PAC"/>
    <property type="match status" value="2"/>
</dbReference>
<dbReference type="Pfam" id="PF08447">
    <property type="entry name" value="PAS_3"/>
    <property type="match status" value="2"/>
</dbReference>
<dbReference type="EMBL" id="JACHEG010000003">
    <property type="protein sequence ID" value="MBB6163610.1"/>
    <property type="molecule type" value="Genomic_DNA"/>
</dbReference>
<evidence type="ECO:0000256" key="1">
    <source>
        <dbReference type="ARBA" id="ARBA00000085"/>
    </source>
</evidence>
<feature type="domain" description="PAS" evidence="9">
    <location>
        <begin position="718"/>
        <end position="788"/>
    </location>
</feature>
<proteinExistence type="predicted"/>
<evidence type="ECO:0000259" key="9">
    <source>
        <dbReference type="PROSITE" id="PS50112"/>
    </source>
</evidence>
<feature type="domain" description="PAC" evidence="10">
    <location>
        <begin position="791"/>
        <end position="843"/>
    </location>
</feature>
<dbReference type="SUPFAM" id="SSF55785">
    <property type="entry name" value="PYP-like sensor domain (PAS domain)"/>
    <property type="match status" value="2"/>
</dbReference>
<dbReference type="SMART" id="SM00387">
    <property type="entry name" value="HATPase_c"/>
    <property type="match status" value="1"/>
</dbReference>
<keyword evidence="6" id="KW-0175">Coiled coil</keyword>
<evidence type="ECO:0000256" key="4">
    <source>
        <dbReference type="ARBA" id="ARBA00022679"/>
    </source>
</evidence>
<evidence type="ECO:0000259" key="8">
    <source>
        <dbReference type="PROSITE" id="PS50109"/>
    </source>
</evidence>
<dbReference type="SMART" id="SM00086">
    <property type="entry name" value="PAC"/>
    <property type="match status" value="2"/>
</dbReference>
<dbReference type="Proteomes" id="UP000547879">
    <property type="component" value="Unassembled WGS sequence"/>
</dbReference>
<organism evidence="11 12">
    <name type="scientific">Rhizobium wenxiniae</name>
    <dbReference type="NCBI Taxonomy" id="1737357"/>
    <lineage>
        <taxon>Bacteria</taxon>
        <taxon>Pseudomonadati</taxon>
        <taxon>Pseudomonadota</taxon>
        <taxon>Alphaproteobacteria</taxon>
        <taxon>Hyphomicrobiales</taxon>
        <taxon>Rhizobiaceae</taxon>
        <taxon>Rhizobium/Agrobacterium group</taxon>
        <taxon>Rhizobium</taxon>
    </lineage>
</organism>
<dbReference type="SMART" id="SM00388">
    <property type="entry name" value="HisKA"/>
    <property type="match status" value="1"/>
</dbReference>
<dbReference type="GO" id="GO:0000155">
    <property type="term" value="F:phosphorelay sensor kinase activity"/>
    <property type="evidence" value="ECO:0007669"/>
    <property type="project" value="InterPro"/>
</dbReference>
<dbReference type="Gene3D" id="3.30.565.10">
    <property type="entry name" value="Histidine kinase-like ATPase, C-terminal domain"/>
    <property type="match status" value="1"/>
</dbReference>
<dbReference type="PROSITE" id="PS50112">
    <property type="entry name" value="PAS"/>
    <property type="match status" value="2"/>
</dbReference>
<dbReference type="Pfam" id="PF02518">
    <property type="entry name" value="HATPase_c"/>
    <property type="match status" value="1"/>
</dbReference>
<name>A0A7W9Y7X0_9HYPH</name>
<dbReference type="NCBIfam" id="TIGR00229">
    <property type="entry name" value="sensory_box"/>
    <property type="match status" value="2"/>
</dbReference>
<keyword evidence="3" id="KW-0597">Phosphoprotein</keyword>
<keyword evidence="12" id="KW-1185">Reference proteome</keyword>
<keyword evidence="5" id="KW-0418">Kinase</keyword>
<dbReference type="SUPFAM" id="SSF55781">
    <property type="entry name" value="GAF domain-like"/>
    <property type="match status" value="2"/>
</dbReference>
<evidence type="ECO:0000256" key="7">
    <source>
        <dbReference type="SAM" id="MobiDB-lite"/>
    </source>
</evidence>
<dbReference type="Gene3D" id="3.30.450.20">
    <property type="entry name" value="PAS domain"/>
    <property type="match status" value="2"/>
</dbReference>
<evidence type="ECO:0000256" key="6">
    <source>
        <dbReference type="SAM" id="Coils"/>
    </source>
</evidence>
<dbReference type="InterPro" id="IPR029016">
    <property type="entry name" value="GAF-like_dom_sf"/>
</dbReference>
<feature type="domain" description="PAS" evidence="9">
    <location>
        <begin position="1037"/>
        <end position="1082"/>
    </location>
</feature>
<gene>
    <name evidence="11" type="ORF">HNQ72_003450</name>
</gene>
<dbReference type="PANTHER" id="PTHR43304:SF1">
    <property type="entry name" value="PAC DOMAIN-CONTAINING PROTEIN"/>
    <property type="match status" value="1"/>
</dbReference>
<comment type="catalytic activity">
    <reaction evidence="1">
        <text>ATP + protein L-histidine = ADP + protein N-phospho-L-histidine.</text>
        <dbReference type="EC" id="2.7.13.3"/>
    </reaction>
</comment>
<feature type="domain" description="PAC" evidence="10">
    <location>
        <begin position="1085"/>
        <end position="1137"/>
    </location>
</feature>
<dbReference type="InterPro" id="IPR003594">
    <property type="entry name" value="HATPase_dom"/>
</dbReference>
<dbReference type="InterPro" id="IPR013655">
    <property type="entry name" value="PAS_fold_3"/>
</dbReference>
<dbReference type="InterPro" id="IPR036890">
    <property type="entry name" value="HATPase_C_sf"/>
</dbReference>
<dbReference type="InterPro" id="IPR035965">
    <property type="entry name" value="PAS-like_dom_sf"/>
</dbReference>
<dbReference type="EC" id="2.7.13.3" evidence="2"/>
<dbReference type="Gene3D" id="3.30.450.40">
    <property type="match status" value="2"/>
</dbReference>
<dbReference type="Gene3D" id="1.25.40.10">
    <property type="entry name" value="Tetratricopeptide repeat domain"/>
    <property type="match status" value="1"/>
</dbReference>
<dbReference type="InterPro" id="IPR004358">
    <property type="entry name" value="Sig_transdc_His_kin-like_C"/>
</dbReference>
<dbReference type="SUPFAM" id="SSF55874">
    <property type="entry name" value="ATPase domain of HSP90 chaperone/DNA topoisomerase II/histidine kinase"/>
    <property type="match status" value="1"/>
</dbReference>
<reference evidence="11 12" key="1">
    <citation type="submission" date="2020-08" db="EMBL/GenBank/DDBJ databases">
        <title>Genomic Encyclopedia of Type Strains, Phase IV (KMG-IV): sequencing the most valuable type-strain genomes for metagenomic binning, comparative biology and taxonomic classification.</title>
        <authorList>
            <person name="Goeker M."/>
        </authorList>
    </citation>
    <scope>NUCLEOTIDE SEQUENCE [LARGE SCALE GENOMIC DNA]</scope>
    <source>
        <strain evidence="11 12">DSM 100734</strain>
    </source>
</reference>
<comment type="caution">
    <text evidence="11">The sequence shown here is derived from an EMBL/GenBank/DDBJ whole genome shotgun (WGS) entry which is preliminary data.</text>
</comment>
<dbReference type="Gene3D" id="2.10.70.100">
    <property type="match status" value="1"/>
</dbReference>
<accession>A0A7W9Y7X0</accession>
<evidence type="ECO:0000256" key="2">
    <source>
        <dbReference type="ARBA" id="ARBA00012438"/>
    </source>
</evidence>
<dbReference type="SUPFAM" id="SSF47384">
    <property type="entry name" value="Homodimeric domain of signal transducing histidine kinase"/>
    <property type="match status" value="1"/>
</dbReference>
<dbReference type="SMART" id="SM00091">
    <property type="entry name" value="PAS"/>
    <property type="match status" value="2"/>
</dbReference>
<dbReference type="InterPro" id="IPR001610">
    <property type="entry name" value="PAC"/>
</dbReference>
<dbReference type="InterPro" id="IPR052162">
    <property type="entry name" value="Sensor_kinase/Photoreceptor"/>
</dbReference>
<dbReference type="SMART" id="SM00065">
    <property type="entry name" value="GAF"/>
    <property type="match status" value="2"/>
</dbReference>
<dbReference type="CDD" id="cd00082">
    <property type="entry name" value="HisKA"/>
    <property type="match status" value="1"/>
</dbReference>
<dbReference type="PROSITE" id="PS50109">
    <property type="entry name" value="HIS_KIN"/>
    <property type="match status" value="1"/>
</dbReference>
<dbReference type="CDD" id="cd00130">
    <property type="entry name" value="PAS"/>
    <property type="match status" value="2"/>
</dbReference>
<feature type="region of interest" description="Disordered" evidence="7">
    <location>
        <begin position="1"/>
        <end position="23"/>
    </location>
</feature>
<dbReference type="InterPro" id="IPR036097">
    <property type="entry name" value="HisK_dim/P_sf"/>
</dbReference>
<keyword evidence="4" id="KW-0808">Transferase</keyword>
<dbReference type="Gene3D" id="1.10.287.130">
    <property type="match status" value="1"/>
</dbReference>
<dbReference type="InterPro" id="IPR003661">
    <property type="entry name" value="HisK_dim/P_dom"/>
</dbReference>
<dbReference type="InterPro" id="IPR000700">
    <property type="entry name" value="PAS-assoc_C"/>
</dbReference>
<sequence>MSSEQGISQQLNNPAASNANTTGGKSFTKALHAAKASMSSANLSLTEGHITNLWKLAENRIDRAAACCLQIELHLRRSEVPESIAVALTCLREFGIVIPERPDQLELEAQAIAVWAKLDGRPVENLIDLPMMEDVETRAIMSVLGAMSNSAFLTDEKLLGVTLCHMTNLTLQYGVTEQAVLTFALFGFFISHHFGRYKDGLKFCELARGLVSRYGFWEHEAKAITSLEMVAIWTRPIGEVIELTRQCIAARNRSHDIPYLCYAYVRIVTHRLARGDRIEEISAEIDQSTEFVVKADFVANLLPLTGQRRFVETLRCGRGVDDILDGDGFVAKDFEGKFVPAQTPTYICYYWILKAQAYFIYGDFENAVLAMEQASGLTWACIGHIQVADFHFISALASAAICESRTDKGYVTIVGNVDWLARWAATCPETFQGKYLLGLAEVARIDGQFKKAERLYEQAIELSARYGLLADGALACEIAGRFYHRRGAFQSAKDHLTSARDCYLRWGATGKVTQLEGAYPEYFNPTATTGSEASLPQASGSWMAAVLEISQSLSATIDIGHLAETLLKNALDISGAHEALLLELLDGEVWIGARASRIAKVTTVDLTRTRAQESYLSNTTVVEVARTLKAIWTDGAGKQQVGPEGGVSTSVATALYLPLVKRSRLTGVLFLHRPADSPSFDAEAIAILQAVAPQAAIALENARSFAELNDAKALLAESEQEFRMANDTMPSMNWSADANGGDEWFNKEWYEYTGLTPQEACNGGWKYVFHPDDRAESAATWYRIVTTREMSGLEARLRRHDGEYRWFMVRAKPLCDSTGRIVRCYGSESDIDDLKRAEILLAGEKRSFEMIASGEPLGTILDSLCQTLTVLSDGAFVSIMLMDEDGGTLRPAGGHRLPEGFNEAVGGIPLGPQAGSCGTAAYRQQPVLVDDVETDPLWVDVRHIAARFKIKTCWSTPIMSARGTVFGTIAVYSDRRRTMGERERQAIDRFTQLASFVMERKNSEEALMKSEALLAEGQRISHTGSWVWHIQSDRLEWSAEHDNIFGYRVADVGGRLRDMFDRMQPDERAFVEDAMKIALEEKKDLQFEYQATLPDGSVKQLLSTARPVLGDSGELLQYVGITMDVTERKRVEGELLRSAAHLREVQAELEHVARATSMGELAASIAHEVNQPLTGIVASGGAALRWLSRPIPDVSRAMVSLKNVIDDGRRASDIVTRIRKMFRKDMTTVEPIAMRELISDVTILTRGELQKTKVAFKLDIPDGLPPVPVDRVQLQQVFVNLILNAIEALRETTDRDRTLAIDIDHDEEFITVGVTDNGPGIAEERVENIFRPFETSKENGMGMGLSICRTIVENHGGQMRLVMGVSPGCRFEFTLPLEAPEF</sequence>
<dbReference type="InterPro" id="IPR011990">
    <property type="entry name" value="TPR-like_helical_dom_sf"/>
</dbReference>
<dbReference type="InterPro" id="IPR005467">
    <property type="entry name" value="His_kinase_dom"/>
</dbReference>
<evidence type="ECO:0000256" key="3">
    <source>
        <dbReference type="ARBA" id="ARBA00022553"/>
    </source>
</evidence>
<dbReference type="FunFam" id="3.30.450.20:FF:000099">
    <property type="entry name" value="Sensory box sensor histidine kinase"/>
    <property type="match status" value="1"/>
</dbReference>
<evidence type="ECO:0000313" key="11">
    <source>
        <dbReference type="EMBL" id="MBB6163610.1"/>
    </source>
</evidence>
<evidence type="ECO:0000259" key="10">
    <source>
        <dbReference type="PROSITE" id="PS50113"/>
    </source>
</evidence>
<evidence type="ECO:0000313" key="12">
    <source>
        <dbReference type="Proteomes" id="UP000547879"/>
    </source>
</evidence>
<feature type="coiled-coil region" evidence="6">
    <location>
        <begin position="701"/>
        <end position="728"/>
    </location>
</feature>
<dbReference type="PRINTS" id="PR00344">
    <property type="entry name" value="BCTRLSENSOR"/>
</dbReference>
<dbReference type="Pfam" id="PF13185">
    <property type="entry name" value="GAF_2"/>
    <property type="match status" value="2"/>
</dbReference>
<dbReference type="PANTHER" id="PTHR43304">
    <property type="entry name" value="PHYTOCHROME-LIKE PROTEIN CPH1"/>
    <property type="match status" value="1"/>
</dbReference>
<feature type="domain" description="Histidine kinase" evidence="8">
    <location>
        <begin position="1164"/>
        <end position="1379"/>
    </location>
</feature>